<evidence type="ECO:0000256" key="2">
    <source>
        <dbReference type="ARBA" id="ARBA00008458"/>
    </source>
</evidence>
<dbReference type="PANTHER" id="PTHR31733">
    <property type="entry name" value="RIBONUCLEASE KAPPA"/>
    <property type="match status" value="1"/>
</dbReference>
<dbReference type="KEGG" id="clec:106673066"/>
<keyword evidence="8" id="KW-1185">Reference proteome</keyword>
<gene>
    <name evidence="7" type="primary">106673066</name>
</gene>
<dbReference type="EnsemblMetazoa" id="XM_014405005.2">
    <property type="protein sequence ID" value="XP_014260491.1"/>
    <property type="gene ID" value="LOC106673066"/>
</dbReference>
<evidence type="ECO:0000256" key="5">
    <source>
        <dbReference type="ARBA" id="ARBA00023136"/>
    </source>
</evidence>
<reference evidence="7" key="1">
    <citation type="submission" date="2022-01" db="UniProtKB">
        <authorList>
            <consortium name="EnsemblMetazoa"/>
        </authorList>
    </citation>
    <scope>IDENTIFICATION</scope>
</reference>
<evidence type="ECO:0000313" key="8">
    <source>
        <dbReference type="Proteomes" id="UP000494040"/>
    </source>
</evidence>
<feature type="transmembrane region" description="Helical" evidence="6">
    <location>
        <begin position="69"/>
        <end position="88"/>
    </location>
</feature>
<evidence type="ECO:0000256" key="6">
    <source>
        <dbReference type="SAM" id="Phobius"/>
    </source>
</evidence>
<name>A0A8I6THF9_CIMLE</name>
<dbReference type="GO" id="GO:0016020">
    <property type="term" value="C:membrane"/>
    <property type="evidence" value="ECO:0007669"/>
    <property type="project" value="UniProtKB-SubCell"/>
</dbReference>
<keyword evidence="3 6" id="KW-0812">Transmembrane</keyword>
<keyword evidence="5 6" id="KW-0472">Membrane</keyword>
<organism evidence="7 8">
    <name type="scientific">Cimex lectularius</name>
    <name type="common">Bed bug</name>
    <name type="synonym">Acanthia lectularia</name>
    <dbReference type="NCBI Taxonomy" id="79782"/>
    <lineage>
        <taxon>Eukaryota</taxon>
        <taxon>Metazoa</taxon>
        <taxon>Ecdysozoa</taxon>
        <taxon>Arthropoda</taxon>
        <taxon>Hexapoda</taxon>
        <taxon>Insecta</taxon>
        <taxon>Pterygota</taxon>
        <taxon>Neoptera</taxon>
        <taxon>Paraneoptera</taxon>
        <taxon>Hemiptera</taxon>
        <taxon>Heteroptera</taxon>
        <taxon>Panheteroptera</taxon>
        <taxon>Cimicomorpha</taxon>
        <taxon>Cimicidae</taxon>
        <taxon>Cimex</taxon>
    </lineage>
</organism>
<dbReference type="OrthoDB" id="67317at2759"/>
<comment type="subcellular location">
    <subcellularLocation>
        <location evidence="1">Membrane</location>
        <topology evidence="1">Multi-pass membrane protein</topology>
    </subcellularLocation>
</comment>
<evidence type="ECO:0000256" key="4">
    <source>
        <dbReference type="ARBA" id="ARBA00022989"/>
    </source>
</evidence>
<evidence type="ECO:0000256" key="3">
    <source>
        <dbReference type="ARBA" id="ARBA00022692"/>
    </source>
</evidence>
<sequence length="94" mass="10736">MKICGPKCSLCGLVISVWGIIQLVCMGIFYYAHSVALLEDIHLQESYTDTQVFFRDADNGYAMNAYNCWIAACLYIFTLVFSAHQFYVNSRMQV</sequence>
<dbReference type="OMA" id="AAHNCWI"/>
<accession>A0A8I6THF9</accession>
<evidence type="ECO:0000256" key="1">
    <source>
        <dbReference type="ARBA" id="ARBA00004141"/>
    </source>
</evidence>
<dbReference type="AlphaFoldDB" id="A0A8I6THF9"/>
<comment type="similarity">
    <text evidence="2">Belongs to the RNase K family.</text>
</comment>
<evidence type="ECO:0000313" key="7">
    <source>
        <dbReference type="EnsemblMetazoa" id="XP_014260491.1"/>
    </source>
</evidence>
<dbReference type="Proteomes" id="UP000494040">
    <property type="component" value="Unassembled WGS sequence"/>
</dbReference>
<feature type="transmembrane region" description="Helical" evidence="6">
    <location>
        <begin position="12"/>
        <end position="32"/>
    </location>
</feature>
<proteinExistence type="inferred from homology"/>
<keyword evidence="4 6" id="KW-1133">Transmembrane helix</keyword>
<dbReference type="InterPro" id="IPR026770">
    <property type="entry name" value="RNase_K"/>
</dbReference>
<dbReference type="GO" id="GO:0004521">
    <property type="term" value="F:RNA endonuclease activity"/>
    <property type="evidence" value="ECO:0007669"/>
    <property type="project" value="InterPro"/>
</dbReference>
<protein>
    <submittedName>
        <fullName evidence="7">Uncharacterized protein</fullName>
    </submittedName>
</protein>